<name>A0ABW1KJD4_9ACTN</name>
<organism evidence="3 4">
    <name type="scientific">Plantactinospora solaniradicis</name>
    <dbReference type="NCBI Taxonomy" id="1723736"/>
    <lineage>
        <taxon>Bacteria</taxon>
        <taxon>Bacillati</taxon>
        <taxon>Actinomycetota</taxon>
        <taxon>Actinomycetes</taxon>
        <taxon>Micromonosporales</taxon>
        <taxon>Micromonosporaceae</taxon>
        <taxon>Plantactinospora</taxon>
    </lineage>
</organism>
<keyword evidence="2" id="KW-1133">Transmembrane helix</keyword>
<evidence type="ECO:0000313" key="3">
    <source>
        <dbReference type="EMBL" id="MFC6021705.1"/>
    </source>
</evidence>
<reference evidence="4" key="1">
    <citation type="journal article" date="2019" name="Int. J. Syst. Evol. Microbiol.">
        <title>The Global Catalogue of Microorganisms (GCM) 10K type strain sequencing project: providing services to taxonomists for standard genome sequencing and annotation.</title>
        <authorList>
            <consortium name="The Broad Institute Genomics Platform"/>
            <consortium name="The Broad Institute Genome Sequencing Center for Infectious Disease"/>
            <person name="Wu L."/>
            <person name="Ma J."/>
        </authorList>
    </citation>
    <scope>NUCLEOTIDE SEQUENCE [LARGE SCALE GENOMIC DNA]</scope>
    <source>
        <strain evidence="4">ZS-35-S2</strain>
    </source>
</reference>
<feature type="transmembrane region" description="Helical" evidence="2">
    <location>
        <begin position="441"/>
        <end position="460"/>
    </location>
</feature>
<comment type="caution">
    <text evidence="3">The sequence shown here is derived from an EMBL/GenBank/DDBJ whole genome shotgun (WGS) entry which is preliminary data.</text>
</comment>
<feature type="compositionally biased region" description="Low complexity" evidence="1">
    <location>
        <begin position="291"/>
        <end position="361"/>
    </location>
</feature>
<accession>A0ABW1KJD4</accession>
<dbReference type="PANTHER" id="PTHR34587">
    <property type="entry name" value="VWFA DOMAIN-CONTAINING PROTEIN"/>
    <property type="match status" value="1"/>
</dbReference>
<feature type="compositionally biased region" description="Acidic residues" evidence="1">
    <location>
        <begin position="362"/>
        <end position="373"/>
    </location>
</feature>
<dbReference type="InterPro" id="IPR053216">
    <property type="entry name" value="Appressorial_penetr-assoc"/>
</dbReference>
<dbReference type="NCBIfam" id="TIGR01167">
    <property type="entry name" value="LPXTG_anchor"/>
    <property type="match status" value="1"/>
</dbReference>
<feature type="region of interest" description="Disordered" evidence="1">
    <location>
        <begin position="42"/>
        <end position="126"/>
    </location>
</feature>
<evidence type="ECO:0000256" key="2">
    <source>
        <dbReference type="SAM" id="Phobius"/>
    </source>
</evidence>
<dbReference type="Proteomes" id="UP001596203">
    <property type="component" value="Unassembled WGS sequence"/>
</dbReference>
<keyword evidence="2" id="KW-0812">Transmembrane</keyword>
<sequence>MRRSERGRASADPGPRRRVLAVIAALAVFGGLVGVTQVSNAETQQAAPTCKPTPPASAGTSDPDGASEEGATPGGPTPDGTTPSASAVECEEQDSPEEAASSSPTSPPGGGLDTLGDNCDNSRLQAHTGFQDGNRCVSTAFGEVAAAAQNPTLLIAQAPQRVRAGQPFRIVVSTRNLVRDRFLPAAQGGYYRETSLLNDDGLVRGHFHTACRMLSSTRQAADPAPIPAFFVATEDGNGGDEPDSVIVQVPGLPEGLAQCSAWAGDGSHRIPMMQRANQIPALDSVRIQVQPAAEEPPANEEPPATEAPPANEPPATEAPPANEPPATEAPPANEPPATEAPPANEPPATEAPPADNPGGEEPPAEQPEDESPGQEEQPGNGQASGGQKPAPEKSPNGTARPAAAATEPAADRTTVGAAPQAPNTDAGGSGGGLALTGANTIAFAGVGVALFLAGLALVYLTRRRRAVRR</sequence>
<feature type="compositionally biased region" description="Low complexity" evidence="1">
    <location>
        <begin position="398"/>
        <end position="414"/>
    </location>
</feature>
<keyword evidence="2" id="KW-0472">Membrane</keyword>
<proteinExistence type="predicted"/>
<protein>
    <submittedName>
        <fullName evidence="3">LPXTG cell wall anchor domain-containing protein</fullName>
    </submittedName>
</protein>
<evidence type="ECO:0000313" key="4">
    <source>
        <dbReference type="Proteomes" id="UP001596203"/>
    </source>
</evidence>
<keyword evidence="4" id="KW-1185">Reference proteome</keyword>
<feature type="region of interest" description="Disordered" evidence="1">
    <location>
        <begin position="291"/>
        <end position="428"/>
    </location>
</feature>
<gene>
    <name evidence="3" type="ORF">ACFP2T_36765</name>
</gene>
<dbReference type="EMBL" id="JBHSPR010000053">
    <property type="protein sequence ID" value="MFC6021705.1"/>
    <property type="molecule type" value="Genomic_DNA"/>
</dbReference>
<dbReference type="RefSeq" id="WP_377430260.1">
    <property type="nucleotide sequence ID" value="NZ_JBHSPR010000053.1"/>
</dbReference>
<dbReference type="PANTHER" id="PTHR34587:SF1">
    <property type="entry name" value="CIRCUMSPOROZOITE PROTEIN"/>
    <property type="match status" value="1"/>
</dbReference>
<evidence type="ECO:0000256" key="1">
    <source>
        <dbReference type="SAM" id="MobiDB-lite"/>
    </source>
</evidence>